<dbReference type="EMBL" id="JALBCA010000028">
    <property type="protein sequence ID" value="KAI2388829.1"/>
    <property type="molecule type" value="Genomic_DNA"/>
</dbReference>
<proteinExistence type="predicted"/>
<evidence type="ECO:0000313" key="1">
    <source>
        <dbReference type="EMBL" id="KAI2388829.1"/>
    </source>
</evidence>
<sequence length="75" mass="8482">MPLDVWISYDERTRKFLVNDVARDLGDHAKAPILFSEAKRYFGQRDAETLPPNEQAIADAIPVPEIQPDQTSDKA</sequence>
<reference evidence="1" key="1">
    <citation type="journal article" date="2022" name="bioRxiv">
        <title>Population genetic analysis of Ophidiomyces ophidiicola, the causative agent of snake fungal disease, indicates recent introductions to the USA.</title>
        <authorList>
            <person name="Ladner J.T."/>
            <person name="Palmer J.M."/>
            <person name="Ettinger C.L."/>
            <person name="Stajich J.E."/>
            <person name="Farrell T.M."/>
            <person name="Glorioso B.M."/>
            <person name="Lawson B."/>
            <person name="Price S.J."/>
            <person name="Stengle A.G."/>
            <person name="Grear D.A."/>
            <person name="Lorch J.M."/>
        </authorList>
    </citation>
    <scope>NUCLEOTIDE SEQUENCE</scope>
    <source>
        <strain evidence="1">NWHC 24266-5</strain>
    </source>
</reference>
<protein>
    <submittedName>
        <fullName evidence="1">Uncharacterized protein</fullName>
    </submittedName>
</protein>
<organism evidence="1">
    <name type="scientific">Ophidiomyces ophidiicola</name>
    <dbReference type="NCBI Taxonomy" id="1387563"/>
    <lineage>
        <taxon>Eukaryota</taxon>
        <taxon>Fungi</taxon>
        <taxon>Dikarya</taxon>
        <taxon>Ascomycota</taxon>
        <taxon>Pezizomycotina</taxon>
        <taxon>Eurotiomycetes</taxon>
        <taxon>Eurotiomycetidae</taxon>
        <taxon>Onygenales</taxon>
        <taxon>Onygenaceae</taxon>
        <taxon>Ophidiomyces</taxon>
    </lineage>
</organism>
<gene>
    <name evidence="1" type="ORF">LOY88_002422</name>
</gene>
<comment type="caution">
    <text evidence="1">The sequence shown here is derived from an EMBL/GenBank/DDBJ whole genome shotgun (WGS) entry which is preliminary data.</text>
</comment>
<accession>A0ACB8UZR7</accession>
<name>A0ACB8UZR7_9EURO</name>